<evidence type="ECO:0000313" key="1">
    <source>
        <dbReference type="EMBL" id="TYJ10366.1"/>
    </source>
</evidence>
<dbReference type="Proteomes" id="UP000323597">
    <property type="component" value="Chromosome A11"/>
</dbReference>
<organism evidence="1 2">
    <name type="scientific">Gossypium mustelinum</name>
    <name type="common">Cotton</name>
    <name type="synonym">Gossypium caicoense</name>
    <dbReference type="NCBI Taxonomy" id="34275"/>
    <lineage>
        <taxon>Eukaryota</taxon>
        <taxon>Viridiplantae</taxon>
        <taxon>Streptophyta</taxon>
        <taxon>Embryophyta</taxon>
        <taxon>Tracheophyta</taxon>
        <taxon>Spermatophyta</taxon>
        <taxon>Magnoliopsida</taxon>
        <taxon>eudicotyledons</taxon>
        <taxon>Gunneridae</taxon>
        <taxon>Pentapetalae</taxon>
        <taxon>rosids</taxon>
        <taxon>malvids</taxon>
        <taxon>Malvales</taxon>
        <taxon>Malvaceae</taxon>
        <taxon>Malvoideae</taxon>
        <taxon>Gossypium</taxon>
    </lineage>
</organism>
<accession>A0A5D2X920</accession>
<dbReference type="EMBL" id="CM017646">
    <property type="protein sequence ID" value="TYJ10366.1"/>
    <property type="molecule type" value="Genomic_DNA"/>
</dbReference>
<sequence>MEEQNKVESSGVLPSLEAKLFSLCETHAPKYTSSCLNCTGEGCVESKEHHLSHQTLHVSSSPQTPTVFLMIIL</sequence>
<keyword evidence="2" id="KW-1185">Reference proteome</keyword>
<dbReference type="AlphaFoldDB" id="A0A5D2X920"/>
<gene>
    <name evidence="1" type="ORF">E1A91_A11G202900v1</name>
</gene>
<reference evidence="1 2" key="1">
    <citation type="submission" date="2019-07" db="EMBL/GenBank/DDBJ databases">
        <title>WGS assembly of Gossypium mustelinum.</title>
        <authorList>
            <person name="Chen Z.J."/>
            <person name="Sreedasyam A."/>
            <person name="Ando A."/>
            <person name="Song Q."/>
            <person name="De L."/>
            <person name="Hulse-Kemp A."/>
            <person name="Ding M."/>
            <person name="Ye W."/>
            <person name="Kirkbride R."/>
            <person name="Jenkins J."/>
            <person name="Plott C."/>
            <person name="Lovell J."/>
            <person name="Lin Y.-M."/>
            <person name="Vaughn R."/>
            <person name="Liu B."/>
            <person name="Li W."/>
            <person name="Simpson S."/>
            <person name="Scheffler B."/>
            <person name="Saski C."/>
            <person name="Grover C."/>
            <person name="Hu G."/>
            <person name="Conover J."/>
            <person name="Carlson J."/>
            <person name="Shu S."/>
            <person name="Boston L."/>
            <person name="Williams M."/>
            <person name="Peterson D."/>
            <person name="Mcgee K."/>
            <person name="Jones D."/>
            <person name="Wendel J."/>
            <person name="Stelly D."/>
            <person name="Grimwood J."/>
            <person name="Schmutz J."/>
        </authorList>
    </citation>
    <scope>NUCLEOTIDE SEQUENCE [LARGE SCALE GENOMIC DNA]</scope>
    <source>
        <strain evidence="1">1408120.09</strain>
    </source>
</reference>
<proteinExistence type="predicted"/>
<protein>
    <submittedName>
        <fullName evidence="1">Uncharacterized protein</fullName>
    </submittedName>
</protein>
<name>A0A5D2X920_GOSMU</name>
<evidence type="ECO:0000313" key="2">
    <source>
        <dbReference type="Proteomes" id="UP000323597"/>
    </source>
</evidence>